<dbReference type="PROSITE" id="PS51787">
    <property type="entry name" value="LON_N"/>
    <property type="match status" value="1"/>
</dbReference>
<sequence>MRDFRDAKAMAQTLRDQLQTKAINISHGESLDLVSRIFGLTDWNTMSALLQADRRNGQAPPASAHAAGPQAGLATYPAVPLRDLVPFPTATYPLFVGRPKTMQALDHAFGRQREVVLAIQKEQGTDEPGDGDVHAIGVLAQLLELEPLPDGTLKVLTQVNRRVLIQRFVTGSGAYEAEIVALSEGPIPDAPELILRAVRRFERYTAARDIRIPGVWPLLEQTRDPGRVADIIATRLVLPMADKQNLLATLDPVARLRQVDAFMEFRRPLSPALQTTRLRALGYATERHHQYATLEHLLLALLDDADAVAVMQACNADIGGMRASIKAYIDRELDNIVTQNDEDAKPTAAFQRAEQRAEIHAYELGRPAVTGANMLIGIFPETRSPAAQLLAEHGILRTRAAEFIARSPNET</sequence>
<accession>A0AB39XHJ0</accession>
<dbReference type="Pfam" id="PF02190">
    <property type="entry name" value="LON_substr_bdg"/>
    <property type="match status" value="1"/>
</dbReference>
<dbReference type="InterPro" id="IPR004176">
    <property type="entry name" value="Clp_R_N"/>
</dbReference>
<feature type="domain" description="Lon N-terminal" evidence="3">
    <location>
        <begin position="76"/>
        <end position="267"/>
    </location>
</feature>
<dbReference type="RefSeq" id="WP_369721847.1">
    <property type="nucleotide sequence ID" value="NZ_CP165734.1"/>
</dbReference>
<name>A0AB39XHJ0_9BRAD</name>
<feature type="domain" description="Clp R" evidence="4">
    <location>
        <begin position="265"/>
        <end position="411"/>
    </location>
</feature>
<evidence type="ECO:0000256" key="1">
    <source>
        <dbReference type="ARBA" id="ARBA00008675"/>
    </source>
</evidence>
<keyword evidence="2" id="KW-0677">Repeat</keyword>
<dbReference type="AlphaFoldDB" id="A0AB39XHJ0"/>
<dbReference type="InterPro" id="IPR015947">
    <property type="entry name" value="PUA-like_sf"/>
</dbReference>
<protein>
    <submittedName>
        <fullName evidence="5">LON peptidase substrate-binding domain-containing protein</fullName>
    </submittedName>
</protein>
<dbReference type="InterPro" id="IPR046336">
    <property type="entry name" value="Lon_prtase_N_sf"/>
</dbReference>
<dbReference type="SUPFAM" id="SSF81923">
    <property type="entry name" value="Double Clp-N motif"/>
    <property type="match status" value="1"/>
</dbReference>
<dbReference type="Gene3D" id="1.20.58.1480">
    <property type="match status" value="1"/>
</dbReference>
<dbReference type="Pfam" id="PF20066">
    <property type="entry name" value="Glyoxalase_8"/>
    <property type="match status" value="1"/>
</dbReference>
<dbReference type="Gene3D" id="1.10.1780.10">
    <property type="entry name" value="Clp, N-terminal domain"/>
    <property type="match status" value="1"/>
</dbReference>
<dbReference type="SMART" id="SM00464">
    <property type="entry name" value="LON"/>
    <property type="match status" value="1"/>
</dbReference>
<comment type="similarity">
    <text evidence="1">Belongs to the ClpA/ClpB family.</text>
</comment>
<dbReference type="PROSITE" id="PS51903">
    <property type="entry name" value="CLP_R"/>
    <property type="match status" value="1"/>
</dbReference>
<reference evidence="5" key="1">
    <citation type="submission" date="2024-08" db="EMBL/GenBank/DDBJ databases">
        <authorList>
            <person name="Chaddad Z."/>
            <person name="Lamrabet M."/>
            <person name="Bouhnik O."/>
            <person name="Alami S."/>
            <person name="Wipf D."/>
            <person name="Courty P.E."/>
            <person name="Missbah El Idrissi M."/>
        </authorList>
    </citation>
    <scope>NUCLEOTIDE SEQUENCE</scope>
    <source>
        <strain evidence="5">LLZ17</strain>
    </source>
</reference>
<organism evidence="5">
    <name type="scientific">Bradyrhizobium sp. LLZ17</name>
    <dbReference type="NCBI Taxonomy" id="3239388"/>
    <lineage>
        <taxon>Bacteria</taxon>
        <taxon>Pseudomonadati</taxon>
        <taxon>Pseudomonadota</taxon>
        <taxon>Alphaproteobacteria</taxon>
        <taxon>Hyphomicrobiales</taxon>
        <taxon>Nitrobacteraceae</taxon>
        <taxon>Bradyrhizobium</taxon>
    </lineage>
</organism>
<dbReference type="Gene3D" id="2.30.130.40">
    <property type="entry name" value="LON domain-like"/>
    <property type="match status" value="1"/>
</dbReference>
<evidence type="ECO:0000259" key="3">
    <source>
        <dbReference type="PROSITE" id="PS51787"/>
    </source>
</evidence>
<dbReference type="InterPro" id="IPR036628">
    <property type="entry name" value="Clp_N_dom_sf"/>
</dbReference>
<evidence type="ECO:0000256" key="2">
    <source>
        <dbReference type="PROSITE-ProRule" id="PRU01251"/>
    </source>
</evidence>
<dbReference type="Pfam" id="PF02861">
    <property type="entry name" value="Clp_N"/>
    <property type="match status" value="1"/>
</dbReference>
<evidence type="ECO:0000259" key="4">
    <source>
        <dbReference type="PROSITE" id="PS51903"/>
    </source>
</evidence>
<evidence type="ECO:0000313" key="5">
    <source>
        <dbReference type="EMBL" id="XDV57424.1"/>
    </source>
</evidence>
<dbReference type="EMBL" id="CP165734">
    <property type="protein sequence ID" value="XDV57424.1"/>
    <property type="molecule type" value="Genomic_DNA"/>
</dbReference>
<dbReference type="SUPFAM" id="SSF88697">
    <property type="entry name" value="PUA domain-like"/>
    <property type="match status" value="1"/>
</dbReference>
<proteinExistence type="inferred from homology"/>
<dbReference type="InterPro" id="IPR045517">
    <property type="entry name" value="Glyoxalase_8"/>
</dbReference>
<dbReference type="InterPro" id="IPR003111">
    <property type="entry name" value="Lon_prtase_N"/>
</dbReference>
<gene>
    <name evidence="5" type="ORF">AB8Z38_33590</name>
</gene>